<dbReference type="AlphaFoldDB" id="A0A8X7S8X6"/>
<dbReference type="GO" id="GO:0097550">
    <property type="term" value="C:transcription preinitiation complex"/>
    <property type="evidence" value="ECO:0007669"/>
    <property type="project" value="TreeGrafter"/>
</dbReference>
<reference evidence="4 5" key="1">
    <citation type="submission" date="2020-02" db="EMBL/GenBank/DDBJ databases">
        <authorList>
            <person name="Ma Q."/>
            <person name="Huang Y."/>
            <person name="Song X."/>
            <person name="Pei D."/>
        </authorList>
    </citation>
    <scope>NUCLEOTIDE SEQUENCE [LARGE SCALE GENOMIC DNA]</scope>
    <source>
        <strain evidence="4">Sxm20200214</strain>
        <tissue evidence="4">Leaf</tissue>
    </source>
</reference>
<dbReference type="PANTHER" id="PTHR11618">
    <property type="entry name" value="TRANSCRIPTION INITIATION FACTOR IIB-RELATED"/>
    <property type="match status" value="1"/>
</dbReference>
<dbReference type="GO" id="GO:0017025">
    <property type="term" value="F:TBP-class protein binding"/>
    <property type="evidence" value="ECO:0007669"/>
    <property type="project" value="InterPro"/>
</dbReference>
<evidence type="ECO:0000313" key="4">
    <source>
        <dbReference type="EMBL" id="KAG2301653.1"/>
    </source>
</evidence>
<dbReference type="InterPro" id="IPR036915">
    <property type="entry name" value="Cyclin-like_sf"/>
</dbReference>
<dbReference type="InterPro" id="IPR000812">
    <property type="entry name" value="TFIIB"/>
</dbReference>
<evidence type="ECO:0000256" key="2">
    <source>
        <dbReference type="ARBA" id="ARBA00023163"/>
    </source>
</evidence>
<protein>
    <recommendedName>
        <fullName evidence="3">Transcription factor TFIIB cyclin-like domain-containing protein</fullName>
    </recommendedName>
</protein>
<keyword evidence="1" id="KW-0805">Transcription regulation</keyword>
<dbReference type="PANTHER" id="PTHR11618:SF68">
    <property type="entry name" value="TFIIB-TYPE DOMAIN-CONTAINING PROTEIN"/>
    <property type="match status" value="1"/>
</dbReference>
<accession>A0A8X7S8X6</accession>
<keyword evidence="5" id="KW-1185">Reference proteome</keyword>
<dbReference type="Pfam" id="PF00382">
    <property type="entry name" value="TFIIB"/>
    <property type="match status" value="1"/>
</dbReference>
<gene>
    <name evidence="4" type="ORF">Bca52824_030304</name>
</gene>
<dbReference type="OrthoDB" id="25790at2759"/>
<comment type="caution">
    <text evidence="4">The sequence shown here is derived from an EMBL/GenBank/DDBJ whole genome shotgun (WGS) entry which is preliminary data.</text>
</comment>
<dbReference type="GO" id="GO:0005634">
    <property type="term" value="C:nucleus"/>
    <property type="evidence" value="ECO:0007669"/>
    <property type="project" value="TreeGrafter"/>
</dbReference>
<evidence type="ECO:0000313" key="5">
    <source>
        <dbReference type="Proteomes" id="UP000886595"/>
    </source>
</evidence>
<dbReference type="GO" id="GO:0070897">
    <property type="term" value="P:transcription preinitiation complex assembly"/>
    <property type="evidence" value="ECO:0007669"/>
    <property type="project" value="InterPro"/>
</dbReference>
<organism evidence="4 5">
    <name type="scientific">Brassica carinata</name>
    <name type="common">Ethiopian mustard</name>
    <name type="synonym">Abyssinian cabbage</name>
    <dbReference type="NCBI Taxonomy" id="52824"/>
    <lineage>
        <taxon>Eukaryota</taxon>
        <taxon>Viridiplantae</taxon>
        <taxon>Streptophyta</taxon>
        <taxon>Embryophyta</taxon>
        <taxon>Tracheophyta</taxon>
        <taxon>Spermatophyta</taxon>
        <taxon>Magnoliopsida</taxon>
        <taxon>eudicotyledons</taxon>
        <taxon>Gunneridae</taxon>
        <taxon>Pentapetalae</taxon>
        <taxon>rosids</taxon>
        <taxon>malvids</taxon>
        <taxon>Brassicales</taxon>
        <taxon>Brassicaceae</taxon>
        <taxon>Brassiceae</taxon>
        <taxon>Brassica</taxon>
    </lineage>
</organism>
<dbReference type="Proteomes" id="UP000886595">
    <property type="component" value="Unassembled WGS sequence"/>
</dbReference>
<feature type="domain" description="Transcription factor TFIIB cyclin-like" evidence="3">
    <location>
        <begin position="113"/>
        <end position="167"/>
    </location>
</feature>
<evidence type="ECO:0000259" key="3">
    <source>
        <dbReference type="Pfam" id="PF00382"/>
    </source>
</evidence>
<keyword evidence="2" id="KW-0804">Transcription</keyword>
<dbReference type="EMBL" id="JAAMPC010000007">
    <property type="protein sequence ID" value="KAG2301653.1"/>
    <property type="molecule type" value="Genomic_DNA"/>
</dbReference>
<proteinExistence type="predicted"/>
<dbReference type="Gene3D" id="1.10.472.170">
    <property type="match status" value="1"/>
</dbReference>
<sequence length="176" mass="19442">MDFVKQIVKEVKRVISAVKLEEEEETTVKEVSSLTPSAINNIEIQQQQPKADITSDQDLDALISVYASSSRPTNPLLADSALTTVIAKTNGSSGDFLSNSLGRWQNRNGSAERGLIQAFKTITMFDMLGLVGTIKDRANEIFKRLENQKSTKGRNQDALFAACLYISYTQGQTTNY</sequence>
<dbReference type="SUPFAM" id="SSF47954">
    <property type="entry name" value="Cyclin-like"/>
    <property type="match status" value="1"/>
</dbReference>
<name>A0A8X7S8X6_BRACI</name>
<dbReference type="InterPro" id="IPR013150">
    <property type="entry name" value="TFIIB_cyclin"/>
</dbReference>
<evidence type="ECO:0000256" key="1">
    <source>
        <dbReference type="ARBA" id="ARBA00023015"/>
    </source>
</evidence>